<reference evidence="6" key="1">
    <citation type="submission" date="2020-10" db="EMBL/GenBank/DDBJ databases">
        <authorList>
            <person name="Han B."/>
            <person name="Lu T."/>
            <person name="Zhao Q."/>
            <person name="Huang X."/>
            <person name="Zhao Y."/>
        </authorList>
    </citation>
    <scope>NUCLEOTIDE SEQUENCE</scope>
</reference>
<sequence length="126" mass="14221">MRCLISGECSIFLNSLMKFNCTWCYEDFHKIGKRQRGKSWREHFYQNKASDCAGGDEKQEAAAGGGYEEGDEEEAWPAASFSQYRTWVELPENLDMDKIGAEVRDGVLYLTIPKLTAGGKVVNIQV</sequence>
<dbReference type="AlphaFoldDB" id="A0A811MC88"/>
<evidence type="ECO:0000259" key="5">
    <source>
        <dbReference type="PROSITE" id="PS01031"/>
    </source>
</evidence>
<keyword evidence="1" id="KW-0346">Stress response</keyword>
<evidence type="ECO:0000256" key="4">
    <source>
        <dbReference type="SAM" id="MobiDB-lite"/>
    </source>
</evidence>
<dbReference type="Proteomes" id="UP000604825">
    <property type="component" value="Unassembled WGS sequence"/>
</dbReference>
<evidence type="ECO:0000313" key="6">
    <source>
        <dbReference type="EMBL" id="CAD6203441.1"/>
    </source>
</evidence>
<proteinExistence type="inferred from homology"/>
<feature type="region of interest" description="Disordered" evidence="4">
    <location>
        <begin position="51"/>
        <end position="71"/>
    </location>
</feature>
<dbReference type="InterPro" id="IPR008978">
    <property type="entry name" value="HSP20-like_chaperone"/>
</dbReference>
<dbReference type="EMBL" id="CAJGYO010000001">
    <property type="protein sequence ID" value="CAD6203441.1"/>
    <property type="molecule type" value="Genomic_DNA"/>
</dbReference>
<dbReference type="PANTHER" id="PTHR46733:SF2">
    <property type="entry name" value="25.3 KDA HEAT SHOCK PROTEIN, CHLOROPLASTIC-LIKE"/>
    <property type="match status" value="1"/>
</dbReference>
<name>A0A811MC88_9POAL</name>
<dbReference type="SUPFAM" id="SSF49764">
    <property type="entry name" value="HSP20-like chaperones"/>
    <property type="match status" value="1"/>
</dbReference>
<comment type="caution">
    <text evidence="6">The sequence shown here is derived from an EMBL/GenBank/DDBJ whole genome shotgun (WGS) entry which is preliminary data.</text>
</comment>
<gene>
    <name evidence="6" type="ORF">NCGR_LOCUS1631</name>
</gene>
<dbReference type="InterPro" id="IPR002068">
    <property type="entry name" value="A-crystallin/Hsp20_dom"/>
</dbReference>
<feature type="domain" description="SHSP" evidence="5">
    <location>
        <begin position="1"/>
        <end position="126"/>
    </location>
</feature>
<keyword evidence="7" id="KW-1185">Reference proteome</keyword>
<dbReference type="InterPro" id="IPR044587">
    <property type="entry name" value="HSP21-like"/>
</dbReference>
<organism evidence="6 7">
    <name type="scientific">Miscanthus lutarioriparius</name>
    <dbReference type="NCBI Taxonomy" id="422564"/>
    <lineage>
        <taxon>Eukaryota</taxon>
        <taxon>Viridiplantae</taxon>
        <taxon>Streptophyta</taxon>
        <taxon>Embryophyta</taxon>
        <taxon>Tracheophyta</taxon>
        <taxon>Spermatophyta</taxon>
        <taxon>Magnoliopsida</taxon>
        <taxon>Liliopsida</taxon>
        <taxon>Poales</taxon>
        <taxon>Poaceae</taxon>
        <taxon>PACMAD clade</taxon>
        <taxon>Panicoideae</taxon>
        <taxon>Andropogonodae</taxon>
        <taxon>Andropogoneae</taxon>
        <taxon>Saccharinae</taxon>
        <taxon>Miscanthus</taxon>
    </lineage>
</organism>
<dbReference type="PANTHER" id="PTHR46733">
    <property type="entry name" value="26.5 KDA HEAT SHOCK PROTEIN, MITOCHONDRIAL"/>
    <property type="match status" value="1"/>
</dbReference>
<evidence type="ECO:0000313" key="7">
    <source>
        <dbReference type="Proteomes" id="UP000604825"/>
    </source>
</evidence>
<evidence type="ECO:0000256" key="3">
    <source>
        <dbReference type="RuleBase" id="RU003616"/>
    </source>
</evidence>
<dbReference type="GO" id="GO:0009408">
    <property type="term" value="P:response to heat"/>
    <property type="evidence" value="ECO:0007669"/>
    <property type="project" value="InterPro"/>
</dbReference>
<accession>A0A811MC88</accession>
<evidence type="ECO:0000256" key="1">
    <source>
        <dbReference type="ARBA" id="ARBA00023016"/>
    </source>
</evidence>
<protein>
    <recommendedName>
        <fullName evidence="5">SHSP domain-containing protein</fullName>
    </recommendedName>
</protein>
<dbReference type="OrthoDB" id="1431247at2759"/>
<dbReference type="PROSITE" id="PS01031">
    <property type="entry name" value="SHSP"/>
    <property type="match status" value="1"/>
</dbReference>
<dbReference type="Pfam" id="PF00011">
    <property type="entry name" value="HSP20"/>
    <property type="match status" value="1"/>
</dbReference>
<dbReference type="Gene3D" id="2.60.40.790">
    <property type="match status" value="1"/>
</dbReference>
<evidence type="ECO:0000256" key="2">
    <source>
        <dbReference type="PROSITE-ProRule" id="PRU00285"/>
    </source>
</evidence>
<comment type="similarity">
    <text evidence="2 3">Belongs to the small heat shock protein (HSP20) family.</text>
</comment>